<dbReference type="AlphaFoldDB" id="A5G4P8"/>
<accession>A5G4P8</accession>
<dbReference type="Gene3D" id="3.40.50.2000">
    <property type="entry name" value="Glycogen Phosphorylase B"/>
    <property type="match status" value="2"/>
</dbReference>
<keyword evidence="3" id="KW-1185">Reference proteome</keyword>
<protein>
    <submittedName>
        <fullName evidence="2">Glycosyl transferase, group 1</fullName>
    </submittedName>
</protein>
<dbReference type="CAZy" id="GT4">
    <property type="family name" value="Glycosyltransferase Family 4"/>
</dbReference>
<dbReference type="InterPro" id="IPR050194">
    <property type="entry name" value="Glycosyltransferase_grp1"/>
</dbReference>
<evidence type="ECO:0000259" key="1">
    <source>
        <dbReference type="Pfam" id="PF00534"/>
    </source>
</evidence>
<dbReference type="SUPFAM" id="SSF53756">
    <property type="entry name" value="UDP-Glycosyltransferase/glycogen phosphorylase"/>
    <property type="match status" value="1"/>
</dbReference>
<dbReference type="KEGG" id="gur:Gura_2588"/>
<dbReference type="STRING" id="351605.Gura_2588"/>
<feature type="domain" description="Glycosyl transferase family 1" evidence="1">
    <location>
        <begin position="234"/>
        <end position="392"/>
    </location>
</feature>
<dbReference type="HOGENOM" id="CLU_009583_35_0_7"/>
<proteinExistence type="predicted"/>
<dbReference type="EMBL" id="CP000698">
    <property type="protein sequence ID" value="ABQ26766.1"/>
    <property type="molecule type" value="Genomic_DNA"/>
</dbReference>
<dbReference type="Pfam" id="PF00534">
    <property type="entry name" value="Glycos_transf_1"/>
    <property type="match status" value="1"/>
</dbReference>
<dbReference type="PANTHER" id="PTHR45947:SF13">
    <property type="entry name" value="TRANSFERASE"/>
    <property type="match status" value="1"/>
</dbReference>
<gene>
    <name evidence="2" type="ordered locus">Gura_2588</name>
</gene>
<dbReference type="CDD" id="cd03801">
    <property type="entry name" value="GT4_PimA-like"/>
    <property type="match status" value="1"/>
</dbReference>
<sequence length="426" mass="48076">MKILTVNRNYFVTGGPEKYMFSLLRNMPQHEFIPFCVRFAKNQSSPYERYFVNPPVGKDMVYYDQHQIGVLKKLLYAGKSLYSFEAKRKLEDLIRDTRPDAALFLNAVYFSDSIIDACRRHDVPIIWRMSDFHKVCANYLLFRDGKICEECLENGLIMALCHKCGGYQHSLAAALVKVAGMWLSRYRRIYDHVHYFVTPSAFTREKMIQGGFAPDKIVHIPTFVETGDGESYPAKNPNGILYAGRLSPEKGIEVLLEAFARLRNRDAVLSIAGDANSDYARSLIASVPAASKDRIKFLGFQDQESLARLYSQNLLFVVPSVWYENQPNVLLEGMARGRAAIVPCLGSLMETVIEGVTGYHYKPGNSPELADKIDRLLENPRLASEMGRRARTHVLEHHAASVHIAALGELFKSCLGKGKNRTGIQP</sequence>
<dbReference type="Proteomes" id="UP000006695">
    <property type="component" value="Chromosome"/>
</dbReference>
<dbReference type="GO" id="GO:0016757">
    <property type="term" value="F:glycosyltransferase activity"/>
    <property type="evidence" value="ECO:0007669"/>
    <property type="project" value="InterPro"/>
</dbReference>
<dbReference type="RefSeq" id="WP_011939444.1">
    <property type="nucleotide sequence ID" value="NC_009483.1"/>
</dbReference>
<evidence type="ECO:0000313" key="2">
    <source>
        <dbReference type="EMBL" id="ABQ26766.1"/>
    </source>
</evidence>
<organism evidence="2 3">
    <name type="scientific">Geotalea uraniireducens (strain Rf4)</name>
    <name type="common">Geobacter uraniireducens</name>
    <dbReference type="NCBI Taxonomy" id="351605"/>
    <lineage>
        <taxon>Bacteria</taxon>
        <taxon>Pseudomonadati</taxon>
        <taxon>Thermodesulfobacteriota</taxon>
        <taxon>Desulfuromonadia</taxon>
        <taxon>Geobacterales</taxon>
        <taxon>Geobacteraceae</taxon>
        <taxon>Geotalea</taxon>
    </lineage>
</organism>
<keyword evidence="2" id="KW-0808">Transferase</keyword>
<evidence type="ECO:0000313" key="3">
    <source>
        <dbReference type="Proteomes" id="UP000006695"/>
    </source>
</evidence>
<reference evidence="2 3" key="1">
    <citation type="submission" date="2007-05" db="EMBL/GenBank/DDBJ databases">
        <title>Complete sequence of Geobacter uraniireducens Rf4.</title>
        <authorList>
            <consortium name="US DOE Joint Genome Institute"/>
            <person name="Copeland A."/>
            <person name="Lucas S."/>
            <person name="Lapidus A."/>
            <person name="Barry K."/>
            <person name="Detter J.C."/>
            <person name="Glavina del Rio T."/>
            <person name="Hammon N."/>
            <person name="Israni S."/>
            <person name="Dalin E."/>
            <person name="Tice H."/>
            <person name="Pitluck S."/>
            <person name="Chertkov O."/>
            <person name="Brettin T."/>
            <person name="Bruce D."/>
            <person name="Han C."/>
            <person name="Schmutz J."/>
            <person name="Larimer F."/>
            <person name="Land M."/>
            <person name="Hauser L."/>
            <person name="Kyrpides N."/>
            <person name="Mikhailova N."/>
            <person name="Shelobolina E."/>
            <person name="Aklujkar M."/>
            <person name="Lovley D."/>
            <person name="Richardson P."/>
        </authorList>
    </citation>
    <scope>NUCLEOTIDE SEQUENCE [LARGE SCALE GENOMIC DNA]</scope>
    <source>
        <strain evidence="2 3">Rf4</strain>
    </source>
</reference>
<name>A5G4P8_GEOUR</name>
<dbReference type="OrthoDB" id="9786172at2"/>
<dbReference type="InterPro" id="IPR001296">
    <property type="entry name" value="Glyco_trans_1"/>
</dbReference>
<dbReference type="PANTHER" id="PTHR45947">
    <property type="entry name" value="SULFOQUINOVOSYL TRANSFERASE SQD2"/>
    <property type="match status" value="1"/>
</dbReference>